<dbReference type="InterPro" id="IPR029039">
    <property type="entry name" value="Flavoprotein-like_sf"/>
</dbReference>
<dbReference type="EMBL" id="CP059833">
    <property type="protein sequence ID" value="QMV86249.1"/>
    <property type="molecule type" value="Genomic_DNA"/>
</dbReference>
<accession>A0A7G5FI08</accession>
<keyword evidence="6" id="KW-1185">Reference proteome</keyword>
<dbReference type="InterPro" id="IPR020852">
    <property type="entry name" value="RNR_Ib_NrdI_bac"/>
</dbReference>
<comment type="function">
    <text evidence="1 4">Probably involved in ribonucleotide reductase function.</text>
</comment>
<dbReference type="Pfam" id="PF07972">
    <property type="entry name" value="Flavodoxin_NdrI"/>
    <property type="match status" value="1"/>
</dbReference>
<dbReference type="Gene3D" id="3.40.50.360">
    <property type="match status" value="1"/>
</dbReference>
<reference evidence="5 6" key="1">
    <citation type="submission" date="2020-07" db="EMBL/GenBank/DDBJ databases">
        <title>non toxigenic Corynebacterium sp. nov from a clinical source.</title>
        <authorList>
            <person name="Bernier A.-M."/>
            <person name="Bernard K."/>
        </authorList>
    </citation>
    <scope>NUCLEOTIDE SEQUENCE [LARGE SCALE GENOMIC DNA]</scope>
    <source>
        <strain evidence="6">NML 93-0612</strain>
    </source>
</reference>
<dbReference type="AlphaFoldDB" id="A0A7G5FI08"/>
<dbReference type="GO" id="GO:0010181">
    <property type="term" value="F:FMN binding"/>
    <property type="evidence" value="ECO:0007669"/>
    <property type="project" value="InterPro"/>
</dbReference>
<evidence type="ECO:0000256" key="1">
    <source>
        <dbReference type="ARBA" id="ARBA00003999"/>
    </source>
</evidence>
<evidence type="ECO:0000313" key="6">
    <source>
        <dbReference type="Proteomes" id="UP000515570"/>
    </source>
</evidence>
<dbReference type="NCBIfam" id="TIGR00333">
    <property type="entry name" value="nrdI"/>
    <property type="match status" value="1"/>
</dbReference>
<protein>
    <recommendedName>
        <fullName evidence="3 4">Protein NrdI</fullName>
    </recommendedName>
</protein>
<dbReference type="SUPFAM" id="SSF52218">
    <property type="entry name" value="Flavoproteins"/>
    <property type="match status" value="1"/>
</dbReference>
<dbReference type="InterPro" id="IPR004465">
    <property type="entry name" value="RNR_NrdI"/>
</dbReference>
<dbReference type="PIRSF" id="PIRSF005087">
    <property type="entry name" value="NrdI"/>
    <property type="match status" value="1"/>
</dbReference>
<comment type="similarity">
    <text evidence="2 4">Belongs to the NrdI family.</text>
</comment>
<evidence type="ECO:0000256" key="3">
    <source>
        <dbReference type="ARBA" id="ARBA00020129"/>
    </source>
</evidence>
<evidence type="ECO:0000256" key="2">
    <source>
        <dbReference type="ARBA" id="ARBA00009942"/>
    </source>
</evidence>
<gene>
    <name evidence="4 5" type="primary">nrdI</name>
    <name evidence="5" type="ORF">HW450_05970</name>
</gene>
<evidence type="ECO:0000313" key="5">
    <source>
        <dbReference type="EMBL" id="QMV86249.1"/>
    </source>
</evidence>
<proteinExistence type="inferred from homology"/>
<dbReference type="PANTHER" id="PTHR37297">
    <property type="entry name" value="PROTEIN NRDI"/>
    <property type="match status" value="1"/>
</dbReference>
<name>A0A7G5FI08_9CORY</name>
<dbReference type="Proteomes" id="UP000515570">
    <property type="component" value="Chromosome"/>
</dbReference>
<dbReference type="HAMAP" id="MF_00128">
    <property type="entry name" value="NrdI"/>
    <property type="match status" value="1"/>
</dbReference>
<sequence length="144" mass="16353">MRTFAPEQSPEIVYFSSVSENTHRFVERLNRTAARIPLNVKTEPMIEVSRPYVLVVPTYGGGNRRHAVPKQVIAFLNNPTNRSLLRGVITSGNTNFGEDYCIAGPIIASKCGVPEMYRFELLGTRDDVERVTQGLDKYWQEHPR</sequence>
<dbReference type="RefSeq" id="WP_182387058.1">
    <property type="nucleotide sequence ID" value="NZ_CP059833.1"/>
</dbReference>
<organism evidence="5 6">
    <name type="scientific">Corynebacterium hindlerae</name>
    <dbReference type="NCBI Taxonomy" id="699041"/>
    <lineage>
        <taxon>Bacteria</taxon>
        <taxon>Bacillati</taxon>
        <taxon>Actinomycetota</taxon>
        <taxon>Actinomycetes</taxon>
        <taxon>Mycobacteriales</taxon>
        <taxon>Corynebacteriaceae</taxon>
        <taxon>Corynebacterium</taxon>
    </lineage>
</organism>
<dbReference type="PANTHER" id="PTHR37297:SF1">
    <property type="entry name" value="PROTEIN NRDI"/>
    <property type="match status" value="1"/>
</dbReference>
<evidence type="ECO:0000256" key="4">
    <source>
        <dbReference type="HAMAP-Rule" id="MF_00128"/>
    </source>
</evidence>